<dbReference type="AlphaFoldDB" id="E4U2T6"/>
<dbReference type="SUPFAM" id="SSF159203">
    <property type="entry name" value="NifT/FixU-like"/>
    <property type="match status" value="1"/>
</dbReference>
<evidence type="ECO:0000313" key="1">
    <source>
        <dbReference type="EMBL" id="ADR33671.1"/>
    </source>
</evidence>
<dbReference type="eggNOG" id="COG5554">
    <property type="taxonomic scope" value="Bacteria"/>
</dbReference>
<name>E4U2T6_SULKY</name>
<dbReference type="STRING" id="709032.Sulku_1008"/>
<dbReference type="NCBIfam" id="TIGR02934">
    <property type="entry name" value="nifT_nitrog"/>
    <property type="match status" value="1"/>
</dbReference>
<dbReference type="Pfam" id="PF06988">
    <property type="entry name" value="NifT"/>
    <property type="match status" value="1"/>
</dbReference>
<dbReference type="OrthoDB" id="9805052at2"/>
<dbReference type="EMBL" id="CP002355">
    <property type="protein sequence ID" value="ADR33671.1"/>
    <property type="molecule type" value="Genomic_DNA"/>
</dbReference>
<reference evidence="1 2" key="1">
    <citation type="journal article" date="2012" name="Stand. Genomic Sci.">
        <title>Complete genome sequence of the sulfur compounds oxidizing chemolithoautotroph Sulfuricurvum kujiense type strain (YK-1(T)).</title>
        <authorList>
            <person name="Han C."/>
            <person name="Kotsyurbenko O."/>
            <person name="Chertkov O."/>
            <person name="Held B."/>
            <person name="Lapidus A."/>
            <person name="Nolan M."/>
            <person name="Lucas S."/>
            <person name="Hammon N."/>
            <person name="Deshpande S."/>
            <person name="Cheng J.F."/>
            <person name="Tapia R."/>
            <person name="Goodwin L.A."/>
            <person name="Pitluck S."/>
            <person name="Liolios K."/>
            <person name="Pagani I."/>
            <person name="Ivanova N."/>
            <person name="Mavromatis K."/>
            <person name="Mikhailova N."/>
            <person name="Pati A."/>
            <person name="Chen A."/>
            <person name="Palaniappan K."/>
            <person name="Land M."/>
            <person name="Hauser L."/>
            <person name="Chang Y.J."/>
            <person name="Jeffries C.D."/>
            <person name="Brambilla E.M."/>
            <person name="Rohde M."/>
            <person name="Spring S."/>
            <person name="Sikorski J."/>
            <person name="Goker M."/>
            <person name="Woyke T."/>
            <person name="Bristow J."/>
            <person name="Eisen J.A."/>
            <person name="Markowitz V."/>
            <person name="Hugenholtz P."/>
            <person name="Kyrpides N.C."/>
            <person name="Klenk H.P."/>
            <person name="Detter J.C."/>
        </authorList>
    </citation>
    <scope>NUCLEOTIDE SEQUENCE [LARGE SCALE GENOMIC DNA]</scope>
    <source>
        <strain evidence="2">ATCC BAA-921 / DSM 16994 / JCM 11577 / YK-1</strain>
    </source>
</reference>
<dbReference type="InterPro" id="IPR024044">
    <property type="entry name" value="NifT/FixU_barrel-like_dom_sf"/>
</dbReference>
<dbReference type="Gene3D" id="2.40.50.240">
    <property type="entry name" value="NifT/FixU-like"/>
    <property type="match status" value="1"/>
</dbReference>
<dbReference type="InterPro" id="IPR009727">
    <property type="entry name" value="NifT"/>
</dbReference>
<accession>E4U2T6</accession>
<dbReference type="HOGENOM" id="CLU_195869_0_0_7"/>
<dbReference type="Proteomes" id="UP000008721">
    <property type="component" value="Chromosome"/>
</dbReference>
<protein>
    <submittedName>
        <fullName evidence="1">Nitrogen fixation protein FixT</fullName>
    </submittedName>
</protein>
<dbReference type="KEGG" id="sku:Sulku_1008"/>
<keyword evidence="2" id="KW-1185">Reference proteome</keyword>
<dbReference type="GO" id="GO:0009399">
    <property type="term" value="P:nitrogen fixation"/>
    <property type="evidence" value="ECO:0007669"/>
    <property type="project" value="InterPro"/>
</dbReference>
<dbReference type="RefSeq" id="WP_013459868.1">
    <property type="nucleotide sequence ID" value="NC_014762.1"/>
</dbReference>
<gene>
    <name evidence="1" type="ordered locus">Sulku_1008</name>
</gene>
<evidence type="ECO:0000313" key="2">
    <source>
        <dbReference type="Proteomes" id="UP000008721"/>
    </source>
</evidence>
<organism evidence="1 2">
    <name type="scientific">Sulfuricurvum kujiense (strain ATCC BAA-921 / DSM 16994 / JCM 11577 / YK-1)</name>
    <dbReference type="NCBI Taxonomy" id="709032"/>
    <lineage>
        <taxon>Bacteria</taxon>
        <taxon>Pseudomonadati</taxon>
        <taxon>Campylobacterota</taxon>
        <taxon>Epsilonproteobacteria</taxon>
        <taxon>Campylobacterales</taxon>
        <taxon>Sulfurimonadaceae</taxon>
        <taxon>Sulfuricurvum</taxon>
    </lineage>
</organism>
<sequence length="70" mass="8011">MAKVMLRYDSKGSISFYVAKKDMEETIVKSEFDTDEKWGGEVELSNGETWFIEPCAKKFPSEVVAVRRGE</sequence>
<proteinExistence type="predicted"/>